<dbReference type="EMBL" id="JAASQV010000001">
    <property type="protein sequence ID" value="NIJ63431.1"/>
    <property type="molecule type" value="Genomic_DNA"/>
</dbReference>
<name>A0A7X5ZTV6_9SPHN</name>
<reference evidence="1 2" key="1">
    <citation type="submission" date="2020-03" db="EMBL/GenBank/DDBJ databases">
        <title>Genomic Encyclopedia of Type Strains, Phase IV (KMG-IV): sequencing the most valuable type-strain genomes for metagenomic binning, comparative biology and taxonomic classification.</title>
        <authorList>
            <person name="Goeker M."/>
        </authorList>
    </citation>
    <scope>NUCLEOTIDE SEQUENCE [LARGE SCALE GENOMIC DNA]</scope>
    <source>
        <strain evidence="1 2">DSM 4733</strain>
    </source>
</reference>
<protein>
    <submittedName>
        <fullName evidence="1">Uncharacterized protein</fullName>
    </submittedName>
</protein>
<dbReference type="Proteomes" id="UP000564677">
    <property type="component" value="Unassembled WGS sequence"/>
</dbReference>
<organism evidence="1 2">
    <name type="scientific">Sphingomonas leidyi</name>
    <dbReference type="NCBI Taxonomy" id="68569"/>
    <lineage>
        <taxon>Bacteria</taxon>
        <taxon>Pseudomonadati</taxon>
        <taxon>Pseudomonadota</taxon>
        <taxon>Alphaproteobacteria</taxon>
        <taxon>Sphingomonadales</taxon>
        <taxon>Sphingomonadaceae</taxon>
        <taxon>Sphingomonas</taxon>
    </lineage>
</organism>
<evidence type="ECO:0000313" key="2">
    <source>
        <dbReference type="Proteomes" id="UP000564677"/>
    </source>
</evidence>
<gene>
    <name evidence="1" type="ORF">FHR20_000362</name>
</gene>
<accession>A0A7X5ZTV6</accession>
<evidence type="ECO:0000313" key="1">
    <source>
        <dbReference type="EMBL" id="NIJ63431.1"/>
    </source>
</evidence>
<proteinExistence type="predicted"/>
<dbReference type="RefSeq" id="WP_167297959.1">
    <property type="nucleotide sequence ID" value="NZ_JAASQV010000001.1"/>
</dbReference>
<keyword evidence="2" id="KW-1185">Reference proteome</keyword>
<dbReference type="AlphaFoldDB" id="A0A7X5ZTV6"/>
<sequence>MDEIMRGHAAELREMSSARAADWLLQRYPRGGEAIILLEHISLRKGDYRRLAEQYLAGPSHAHDRAYRLFRDRLGLTRLIRILGETQGRDSRDADLLAYHLRPMLRGAKDAKELREATAFVDALAAS</sequence>
<comment type="caution">
    <text evidence="1">The sequence shown here is derived from an EMBL/GenBank/DDBJ whole genome shotgun (WGS) entry which is preliminary data.</text>
</comment>